<organism evidence="4 5">
    <name type="scientific">Pedobacter antarcticus</name>
    <dbReference type="NCBI Taxonomy" id="34086"/>
    <lineage>
        <taxon>Bacteria</taxon>
        <taxon>Pseudomonadati</taxon>
        <taxon>Bacteroidota</taxon>
        <taxon>Sphingobacteriia</taxon>
        <taxon>Sphingobacteriales</taxon>
        <taxon>Sphingobacteriaceae</taxon>
        <taxon>Pedobacter</taxon>
    </lineage>
</organism>
<dbReference type="PANTHER" id="PTHR30386:SF28">
    <property type="entry name" value="EXPORTED PROTEIN"/>
    <property type="match status" value="1"/>
</dbReference>
<feature type="coiled-coil region" evidence="1">
    <location>
        <begin position="173"/>
        <end position="200"/>
    </location>
</feature>
<dbReference type="Proteomes" id="UP000183129">
    <property type="component" value="Unassembled WGS sequence"/>
</dbReference>
<dbReference type="Gene3D" id="2.40.50.100">
    <property type="match status" value="1"/>
</dbReference>
<sequence>MALIFDKEKDDETRHSSDVQDIITAVPSWILRWGITLFFILLVLLIGLSALIRYPDIVKASLKVVSPNAPKPVIMNSSGKLIKILVKENESVKAGQPLALLEGTADHEAVMKMLAQLHLLQKQLAQNQPTADKELFMVDYTRFGELQIAYQLFCQEYLLYKLAVQKGFYGEKSVLLQRKLVDIEKQKNQLKEKAKFAQALNSMITQAEDWKNKYVLTASQAGKIRFAGIIHTNQILAVNQEVFYINSEDEQFFGEMAISQNSMGKIKEGQEVLVKLKSYPFEEYGMIRGTIIYLSEIPKDSIFTSVVNFKVTNSSDQNKPILLKQGMMADADIITQDATIFQRLSWNVLKAFGSN</sequence>
<dbReference type="InterPro" id="IPR058982">
    <property type="entry name" value="Beta-barrel_AprE"/>
</dbReference>
<feature type="transmembrane region" description="Helical" evidence="2">
    <location>
        <begin position="30"/>
        <end position="52"/>
    </location>
</feature>
<dbReference type="EMBL" id="FONS01000022">
    <property type="protein sequence ID" value="SFF48946.1"/>
    <property type="molecule type" value="Genomic_DNA"/>
</dbReference>
<dbReference type="AlphaFoldDB" id="A0A1I2J7P3"/>
<evidence type="ECO:0000313" key="4">
    <source>
        <dbReference type="EMBL" id="SFF48946.1"/>
    </source>
</evidence>
<reference evidence="4 5" key="1">
    <citation type="submission" date="2016-10" db="EMBL/GenBank/DDBJ databases">
        <authorList>
            <person name="de Groot N.N."/>
        </authorList>
    </citation>
    <scope>NUCLEOTIDE SEQUENCE [LARGE SCALE GENOMIC DNA]</scope>
    <source>
        <strain evidence="4 5">ATCC 51969</strain>
    </source>
</reference>
<dbReference type="PANTHER" id="PTHR30386">
    <property type="entry name" value="MEMBRANE FUSION SUBUNIT OF EMRAB-TOLC MULTIDRUG EFFLUX PUMP"/>
    <property type="match status" value="1"/>
</dbReference>
<dbReference type="Pfam" id="PF26002">
    <property type="entry name" value="Beta-barrel_AprE"/>
    <property type="match status" value="1"/>
</dbReference>
<accession>A0A1I2J7P3</accession>
<keyword evidence="2" id="KW-0812">Transmembrane</keyword>
<keyword evidence="2" id="KW-0472">Membrane</keyword>
<dbReference type="STRING" id="34086.SAMN04488084_1207"/>
<protein>
    <submittedName>
        <fullName evidence="4">HlyD family secretion protein</fullName>
    </submittedName>
</protein>
<feature type="domain" description="AprE-like beta-barrel" evidence="3">
    <location>
        <begin position="255"/>
        <end position="335"/>
    </location>
</feature>
<dbReference type="RefSeq" id="WP_074964133.1">
    <property type="nucleotide sequence ID" value="NZ_FONS01000022.1"/>
</dbReference>
<name>A0A1I2J7P3_9SPHI</name>
<dbReference type="Gene3D" id="2.40.30.170">
    <property type="match status" value="1"/>
</dbReference>
<evidence type="ECO:0000259" key="3">
    <source>
        <dbReference type="Pfam" id="PF26002"/>
    </source>
</evidence>
<dbReference type="InterPro" id="IPR050739">
    <property type="entry name" value="MFP"/>
</dbReference>
<evidence type="ECO:0000256" key="1">
    <source>
        <dbReference type="SAM" id="Coils"/>
    </source>
</evidence>
<keyword evidence="2" id="KW-1133">Transmembrane helix</keyword>
<evidence type="ECO:0000256" key="2">
    <source>
        <dbReference type="SAM" id="Phobius"/>
    </source>
</evidence>
<proteinExistence type="predicted"/>
<evidence type="ECO:0000313" key="5">
    <source>
        <dbReference type="Proteomes" id="UP000183129"/>
    </source>
</evidence>
<gene>
    <name evidence="4" type="ORF">SAMN03003324_04172</name>
</gene>
<keyword evidence="1" id="KW-0175">Coiled coil</keyword>